<evidence type="ECO:0000313" key="2">
    <source>
        <dbReference type="EMBL" id="EMB14501.1"/>
    </source>
</evidence>
<dbReference type="PATRIC" id="fig|1263867.3.peg.5279"/>
<dbReference type="SUPFAM" id="SSF69318">
    <property type="entry name" value="Integrin alpha N-terminal domain"/>
    <property type="match status" value="1"/>
</dbReference>
<reference evidence="2" key="2">
    <citation type="journal article" date="2013" name="Mar. Genomics">
        <title>Expression of sulfatases in Rhodopirellula baltica and the diversity of sulfatases in the genus Rhodopirellula.</title>
        <authorList>
            <person name="Wegner C.E."/>
            <person name="Richter-Heitmann T."/>
            <person name="Klindworth A."/>
            <person name="Klockow C."/>
            <person name="Richter M."/>
            <person name="Achstetter T."/>
            <person name="Glockner F.O."/>
            <person name="Harder J."/>
        </authorList>
    </citation>
    <scope>NUCLEOTIDE SEQUENCE [LARGE SCALE GENOMIC DNA]</scope>
    <source>
        <strain evidence="2">6C</strain>
    </source>
</reference>
<dbReference type="InterPro" id="IPR028994">
    <property type="entry name" value="Integrin_alpha_N"/>
</dbReference>
<dbReference type="PANTHER" id="PTHR46580:SF4">
    <property type="entry name" value="ATP_GTP-BINDING PROTEIN"/>
    <property type="match status" value="1"/>
</dbReference>
<dbReference type="Pfam" id="PF01839">
    <property type="entry name" value="FG-GAP"/>
    <property type="match status" value="1"/>
</dbReference>
<evidence type="ECO:0000313" key="3">
    <source>
        <dbReference type="Proteomes" id="UP000011529"/>
    </source>
</evidence>
<organism evidence="2 3">
    <name type="scientific">Rhodopirellula europaea 6C</name>
    <dbReference type="NCBI Taxonomy" id="1263867"/>
    <lineage>
        <taxon>Bacteria</taxon>
        <taxon>Pseudomonadati</taxon>
        <taxon>Planctomycetota</taxon>
        <taxon>Planctomycetia</taxon>
        <taxon>Pirellulales</taxon>
        <taxon>Pirellulaceae</taxon>
        <taxon>Rhodopirellula</taxon>
    </lineage>
</organism>
<gene>
    <name evidence="2" type="ORF">RE6C_04923</name>
</gene>
<accession>M2A4G1</accession>
<dbReference type="EMBL" id="ANMO01000216">
    <property type="protein sequence ID" value="EMB14501.1"/>
    <property type="molecule type" value="Genomic_DNA"/>
</dbReference>
<sequence length="450" mass="50250">MVTREQVISPAKVLDLPPLFLPVQIRIHRVCPEQEFSKTMKTTLGFVIAAIFWAGTLLGQEKQQADFVTWKQHVGIPGPSGWRVNVIQPDPKDHGPDGFNHHDWDADGDLDVLVHFEEGGYSRLYFNPGKDRIRELWTDYIQLERHGKCEDSGIGDLDADGDIDYIANGGHVYFNPGAKDLSDSKKWIKMTLFKSEARTPVVSDVDGDGLNDLIVGAKAWYRQPTENKHDATQWKRYELGEANWPMSCIINDIDGDGDDDIIVQERKNQGTFYYENPGQEKVSEPWPVTMIDAEKNGMFMALGDVNGDGRLDLVKASGLGAVHIYLRTNDMGAPVYKKIEVPPPAQPGSVKVKPKPKGVAILELNGDPTHPEIAIIPEYEAQLWYLTMSGDGMSPKDWTNTLMDMPSPESRKKMDNAFLVDLDGDGDLDIATTEENGGWGVIWFENPAKN</sequence>
<keyword evidence="3" id="KW-1185">Reference proteome</keyword>
<reference evidence="2" key="1">
    <citation type="submission" date="2012-11" db="EMBL/GenBank/DDBJ databases">
        <title>Permanent draft genomes of Rhodopirellula europaea strain SH398 and 6C.</title>
        <authorList>
            <person name="Richter M."/>
            <person name="Richter-Heitmann T."/>
            <person name="Frank C."/>
            <person name="Harder J."/>
            <person name="Glockner F.O."/>
        </authorList>
    </citation>
    <scope>NUCLEOTIDE SEQUENCE</scope>
    <source>
        <strain evidence="2">6C</strain>
    </source>
</reference>
<dbReference type="Pfam" id="PF13517">
    <property type="entry name" value="FG-GAP_3"/>
    <property type="match status" value="2"/>
</dbReference>
<comment type="caution">
    <text evidence="2">The sequence shown here is derived from an EMBL/GenBank/DDBJ whole genome shotgun (WGS) entry which is preliminary data.</text>
</comment>
<dbReference type="AlphaFoldDB" id="M2A4G1"/>
<proteinExistence type="predicted"/>
<dbReference type="PANTHER" id="PTHR46580">
    <property type="entry name" value="SENSOR KINASE-RELATED"/>
    <property type="match status" value="1"/>
</dbReference>
<protein>
    <recommendedName>
        <fullName evidence="4">FG-GAP repeat protein</fullName>
    </recommendedName>
</protein>
<dbReference type="InterPro" id="IPR013517">
    <property type="entry name" value="FG-GAP"/>
</dbReference>
<keyword evidence="1" id="KW-0732">Signal</keyword>
<evidence type="ECO:0008006" key="4">
    <source>
        <dbReference type="Google" id="ProtNLM"/>
    </source>
</evidence>
<dbReference type="Proteomes" id="UP000011529">
    <property type="component" value="Unassembled WGS sequence"/>
</dbReference>
<evidence type="ECO:0000256" key="1">
    <source>
        <dbReference type="ARBA" id="ARBA00022729"/>
    </source>
</evidence>
<dbReference type="Gene3D" id="2.130.10.130">
    <property type="entry name" value="Integrin alpha, N-terminal"/>
    <property type="match status" value="1"/>
</dbReference>
<name>M2A4G1_9BACT</name>